<reference evidence="3" key="1">
    <citation type="submission" date="2021-05" db="EMBL/GenBank/DDBJ databases">
        <title>Novel Bacillus species.</title>
        <authorList>
            <person name="Liu G."/>
        </authorList>
    </citation>
    <scope>NUCLEOTIDE SEQUENCE</scope>
    <source>
        <strain evidence="3 5">FJAT-50051</strain>
    </source>
</reference>
<keyword evidence="5" id="KW-1185">Reference proteome</keyword>
<feature type="transmembrane region" description="Helical" evidence="2">
    <location>
        <begin position="7"/>
        <end position="29"/>
    </location>
</feature>
<comment type="caution">
    <text evidence="3">The sequence shown here is derived from an EMBL/GenBank/DDBJ whole genome shotgun (WGS) entry which is preliminary data.</text>
</comment>
<feature type="transmembrane region" description="Helical" evidence="2">
    <location>
        <begin position="151"/>
        <end position="175"/>
    </location>
</feature>
<dbReference type="RefSeq" id="WP_213147633.1">
    <property type="nucleotide sequence ID" value="NZ_JAGYPE020000016.1"/>
</dbReference>
<evidence type="ECO:0000256" key="2">
    <source>
        <dbReference type="SAM" id="Phobius"/>
    </source>
</evidence>
<dbReference type="InterPro" id="IPR005625">
    <property type="entry name" value="PepSY-ass_TM"/>
</dbReference>
<evidence type="ECO:0000313" key="5">
    <source>
        <dbReference type="Proteomes" id="UP000677265"/>
    </source>
</evidence>
<gene>
    <name evidence="4" type="ORF">KHB02_011405</name>
    <name evidence="3" type="ORF">KHB02_41295</name>
</gene>
<feature type="compositionally biased region" description="Low complexity" evidence="1">
    <location>
        <begin position="70"/>
        <end position="106"/>
    </location>
</feature>
<keyword evidence="2" id="KW-0812">Transmembrane</keyword>
<dbReference type="Proteomes" id="UP000677265">
    <property type="component" value="Unassembled WGS sequence"/>
</dbReference>
<sequence length="193" mass="21213">MKKVRKGHLWIGLIASVLIFMESLTGLLMNEPWLIGQTQMGERGNFQPGQFRQGFINGAGQTQGGFNRQMDGQAGDNNQGQTNGQFGNQMQGQDGNQMQGQNRNGQFQGGAGRFNGNFTRGFRGEGIGQTSAMGIIRGLHEGRIGNTNVKWLIDLTAIAMMFLTGSGIYLSIKVLGAERKRKKRQEDPYNEVV</sequence>
<proteinExistence type="predicted"/>
<dbReference type="EMBL" id="JAGYPE010000009">
    <property type="protein sequence ID" value="MBS4187816.1"/>
    <property type="molecule type" value="Genomic_DNA"/>
</dbReference>
<evidence type="ECO:0000313" key="4">
    <source>
        <dbReference type="EMBL" id="MCH6266130.1"/>
    </source>
</evidence>
<evidence type="ECO:0000313" key="3">
    <source>
        <dbReference type="EMBL" id="MBS4187816.1"/>
    </source>
</evidence>
<protein>
    <submittedName>
        <fullName evidence="3">PepSY domain-containing protein</fullName>
    </submittedName>
</protein>
<evidence type="ECO:0000256" key="1">
    <source>
        <dbReference type="SAM" id="MobiDB-lite"/>
    </source>
</evidence>
<keyword evidence="2" id="KW-0472">Membrane</keyword>
<dbReference type="EMBL" id="JAGYPE020000016">
    <property type="protein sequence ID" value="MCH6266130.1"/>
    <property type="molecule type" value="Genomic_DNA"/>
</dbReference>
<dbReference type="AlphaFoldDB" id="A0A942TA63"/>
<feature type="region of interest" description="Disordered" evidence="1">
    <location>
        <begin position="70"/>
        <end position="112"/>
    </location>
</feature>
<accession>A0A942TA63</accession>
<keyword evidence="2" id="KW-1133">Transmembrane helix</keyword>
<dbReference type="Pfam" id="PF03929">
    <property type="entry name" value="PepSY_TM"/>
    <property type="match status" value="1"/>
</dbReference>
<organism evidence="3">
    <name type="scientific">Neobacillus citreus</name>
    <dbReference type="NCBI Taxonomy" id="2833578"/>
    <lineage>
        <taxon>Bacteria</taxon>
        <taxon>Bacillati</taxon>
        <taxon>Bacillota</taxon>
        <taxon>Bacilli</taxon>
        <taxon>Bacillales</taxon>
        <taxon>Bacillaceae</taxon>
        <taxon>Neobacillus</taxon>
    </lineage>
</organism>
<name>A0A942TA63_9BACI</name>